<dbReference type="Gene3D" id="2.40.70.10">
    <property type="entry name" value="Acid Proteases"/>
    <property type="match status" value="1"/>
</dbReference>
<name>A0A9D4QMH5_DREPO</name>
<reference evidence="1" key="2">
    <citation type="submission" date="2020-11" db="EMBL/GenBank/DDBJ databases">
        <authorList>
            <person name="McCartney M.A."/>
            <person name="Auch B."/>
            <person name="Kono T."/>
            <person name="Mallez S."/>
            <person name="Becker A."/>
            <person name="Gohl D.M."/>
            <person name="Silverstein K.A.T."/>
            <person name="Koren S."/>
            <person name="Bechman K.B."/>
            <person name="Herman A."/>
            <person name="Abrahante J.E."/>
            <person name="Garbe J."/>
        </authorList>
    </citation>
    <scope>NUCLEOTIDE SEQUENCE</scope>
    <source>
        <strain evidence="1">Duluth1</strain>
        <tissue evidence="1">Whole animal</tissue>
    </source>
</reference>
<protein>
    <submittedName>
        <fullName evidence="1">Uncharacterized protein</fullName>
    </submittedName>
</protein>
<dbReference type="Proteomes" id="UP000828390">
    <property type="component" value="Unassembled WGS sequence"/>
</dbReference>
<dbReference type="InterPro" id="IPR021109">
    <property type="entry name" value="Peptidase_aspartic_dom_sf"/>
</dbReference>
<gene>
    <name evidence="1" type="ORF">DPMN_109920</name>
</gene>
<evidence type="ECO:0000313" key="2">
    <source>
        <dbReference type="Proteomes" id="UP000828390"/>
    </source>
</evidence>
<dbReference type="EMBL" id="JAIWYP010000004">
    <property type="protein sequence ID" value="KAH3836548.1"/>
    <property type="molecule type" value="Genomic_DNA"/>
</dbReference>
<sequence length="126" mass="14448">MEVSESVDLINHMATERFDHTFFACKKETHGVLGQHFLKQYFYSIDYKRSCLVIGKNVVPFWTGGQANQICRLQLQETVKLPPYSRRMVSVEIPLKEHLSPIGMIEPSFDLMAHREICVMGDITSG</sequence>
<reference evidence="1" key="1">
    <citation type="journal article" date="2019" name="bioRxiv">
        <title>The Genome of the Zebra Mussel, Dreissena polymorpha: A Resource for Invasive Species Research.</title>
        <authorList>
            <person name="McCartney M.A."/>
            <person name="Auch B."/>
            <person name="Kono T."/>
            <person name="Mallez S."/>
            <person name="Zhang Y."/>
            <person name="Obille A."/>
            <person name="Becker A."/>
            <person name="Abrahante J.E."/>
            <person name="Garbe J."/>
            <person name="Badalamenti J.P."/>
            <person name="Herman A."/>
            <person name="Mangelson H."/>
            <person name="Liachko I."/>
            <person name="Sullivan S."/>
            <person name="Sone E.D."/>
            <person name="Koren S."/>
            <person name="Silverstein K.A.T."/>
            <person name="Beckman K.B."/>
            <person name="Gohl D.M."/>
        </authorList>
    </citation>
    <scope>NUCLEOTIDE SEQUENCE</scope>
    <source>
        <strain evidence="1">Duluth1</strain>
        <tissue evidence="1">Whole animal</tissue>
    </source>
</reference>
<proteinExistence type="predicted"/>
<keyword evidence="2" id="KW-1185">Reference proteome</keyword>
<evidence type="ECO:0000313" key="1">
    <source>
        <dbReference type="EMBL" id="KAH3836548.1"/>
    </source>
</evidence>
<organism evidence="1 2">
    <name type="scientific">Dreissena polymorpha</name>
    <name type="common">Zebra mussel</name>
    <name type="synonym">Mytilus polymorpha</name>
    <dbReference type="NCBI Taxonomy" id="45954"/>
    <lineage>
        <taxon>Eukaryota</taxon>
        <taxon>Metazoa</taxon>
        <taxon>Spiralia</taxon>
        <taxon>Lophotrochozoa</taxon>
        <taxon>Mollusca</taxon>
        <taxon>Bivalvia</taxon>
        <taxon>Autobranchia</taxon>
        <taxon>Heteroconchia</taxon>
        <taxon>Euheterodonta</taxon>
        <taxon>Imparidentia</taxon>
        <taxon>Neoheterodontei</taxon>
        <taxon>Myida</taxon>
        <taxon>Dreissenoidea</taxon>
        <taxon>Dreissenidae</taxon>
        <taxon>Dreissena</taxon>
    </lineage>
</organism>
<comment type="caution">
    <text evidence="1">The sequence shown here is derived from an EMBL/GenBank/DDBJ whole genome shotgun (WGS) entry which is preliminary data.</text>
</comment>
<dbReference type="AlphaFoldDB" id="A0A9D4QMH5"/>
<accession>A0A9D4QMH5</accession>